<comment type="caution">
    <text evidence="1">The sequence shown here is derived from an EMBL/GenBank/DDBJ whole genome shotgun (WGS) entry which is preliminary data.</text>
</comment>
<dbReference type="Proteomes" id="UP000605970">
    <property type="component" value="Unassembled WGS sequence"/>
</dbReference>
<accession>A0A8T0A1B8</accession>
<evidence type="ECO:0000313" key="1">
    <source>
        <dbReference type="EMBL" id="KAF7639637.1"/>
    </source>
</evidence>
<evidence type="ECO:0000313" key="2">
    <source>
        <dbReference type="Proteomes" id="UP000605970"/>
    </source>
</evidence>
<dbReference type="AlphaFoldDB" id="A0A8T0A1B8"/>
<dbReference type="EMBL" id="JABEBT010000004">
    <property type="protein sequence ID" value="KAF7639637.1"/>
    <property type="molecule type" value="Genomic_DNA"/>
</dbReference>
<organism evidence="1 2">
    <name type="scientific">Meloidogyne graminicola</name>
    <dbReference type="NCBI Taxonomy" id="189291"/>
    <lineage>
        <taxon>Eukaryota</taxon>
        <taxon>Metazoa</taxon>
        <taxon>Ecdysozoa</taxon>
        <taxon>Nematoda</taxon>
        <taxon>Chromadorea</taxon>
        <taxon>Rhabditida</taxon>
        <taxon>Tylenchina</taxon>
        <taxon>Tylenchomorpha</taxon>
        <taxon>Tylenchoidea</taxon>
        <taxon>Meloidogynidae</taxon>
        <taxon>Meloidogyninae</taxon>
        <taxon>Meloidogyne</taxon>
    </lineage>
</organism>
<name>A0A8T0A1B8_9BILA</name>
<protein>
    <submittedName>
        <fullName evidence="1">Uncharacterized protein</fullName>
    </submittedName>
</protein>
<proteinExistence type="predicted"/>
<keyword evidence="2" id="KW-1185">Reference proteome</keyword>
<sequence>MLFLRTLDQICGQDEPKPQRWLLCWRAYRQHEEL</sequence>
<reference evidence="1" key="1">
    <citation type="journal article" date="2020" name="Ecol. Evol.">
        <title>Genome structure and content of the rice root-knot nematode (Meloidogyne graminicola).</title>
        <authorList>
            <person name="Phan N.T."/>
            <person name="Danchin E.G.J."/>
            <person name="Klopp C."/>
            <person name="Perfus-Barbeoch L."/>
            <person name="Kozlowski D.K."/>
            <person name="Koutsovoulos G.D."/>
            <person name="Lopez-Roques C."/>
            <person name="Bouchez O."/>
            <person name="Zahm M."/>
            <person name="Besnard G."/>
            <person name="Bellafiore S."/>
        </authorList>
    </citation>
    <scope>NUCLEOTIDE SEQUENCE</scope>
    <source>
        <strain evidence="1">VN-18</strain>
    </source>
</reference>
<gene>
    <name evidence="1" type="ORF">Mgra_00000962</name>
</gene>